<dbReference type="GeneID" id="6073892"/>
<protein>
    <submittedName>
        <fullName evidence="1">Predicted protein</fullName>
    </submittedName>
</protein>
<gene>
    <name evidence="1" type="ORF">LACBIDRAFT_324624</name>
</gene>
<organism evidence="2">
    <name type="scientific">Laccaria bicolor (strain S238N-H82 / ATCC MYA-4686)</name>
    <name type="common">Bicoloured deceiver</name>
    <name type="synonym">Laccaria laccata var. bicolor</name>
    <dbReference type="NCBI Taxonomy" id="486041"/>
    <lineage>
        <taxon>Eukaryota</taxon>
        <taxon>Fungi</taxon>
        <taxon>Dikarya</taxon>
        <taxon>Basidiomycota</taxon>
        <taxon>Agaricomycotina</taxon>
        <taxon>Agaricomycetes</taxon>
        <taxon>Agaricomycetidae</taxon>
        <taxon>Agaricales</taxon>
        <taxon>Agaricineae</taxon>
        <taxon>Hydnangiaceae</taxon>
        <taxon>Laccaria</taxon>
    </lineage>
</organism>
<name>B0D2I4_LACBS</name>
<dbReference type="HOGENOM" id="CLU_145555_0_0_1"/>
<keyword evidence="2" id="KW-1185">Reference proteome</keyword>
<dbReference type="InParanoid" id="B0D2I4"/>
<proteinExistence type="predicted"/>
<dbReference type="EMBL" id="DS547096">
    <property type="protein sequence ID" value="EDR11101.1"/>
    <property type="molecule type" value="Genomic_DNA"/>
</dbReference>
<accession>B0D2I4</accession>
<evidence type="ECO:0000313" key="1">
    <source>
        <dbReference type="EMBL" id="EDR11101.1"/>
    </source>
</evidence>
<sequence length="109" mass="12284">MPRSHPVLPSFTLALSGSVTLRDFQPARNREIHIPIHALPDDENLMRTVDQRTAPAPAFIVYKADYYPDPEAASLFGDAQEEQISEGFFWRRLKAVLLKIKGFGGLFTI</sequence>
<reference evidence="1 2" key="1">
    <citation type="journal article" date="2008" name="Nature">
        <title>The genome of Laccaria bicolor provides insights into mycorrhizal symbiosis.</title>
        <authorList>
            <person name="Martin F."/>
            <person name="Aerts A."/>
            <person name="Ahren D."/>
            <person name="Brun A."/>
            <person name="Danchin E.G.J."/>
            <person name="Duchaussoy F."/>
            <person name="Gibon J."/>
            <person name="Kohler A."/>
            <person name="Lindquist E."/>
            <person name="Pereda V."/>
            <person name="Salamov A."/>
            <person name="Shapiro H.J."/>
            <person name="Wuyts J."/>
            <person name="Blaudez D."/>
            <person name="Buee M."/>
            <person name="Brokstein P."/>
            <person name="Canbaeck B."/>
            <person name="Cohen D."/>
            <person name="Courty P.E."/>
            <person name="Coutinho P.M."/>
            <person name="Delaruelle C."/>
            <person name="Detter J.C."/>
            <person name="Deveau A."/>
            <person name="DiFazio S."/>
            <person name="Duplessis S."/>
            <person name="Fraissinet-Tachet L."/>
            <person name="Lucic E."/>
            <person name="Frey-Klett P."/>
            <person name="Fourrey C."/>
            <person name="Feussner I."/>
            <person name="Gay G."/>
            <person name="Grimwood J."/>
            <person name="Hoegger P.J."/>
            <person name="Jain P."/>
            <person name="Kilaru S."/>
            <person name="Labbe J."/>
            <person name="Lin Y.C."/>
            <person name="Legue V."/>
            <person name="Le Tacon F."/>
            <person name="Marmeisse R."/>
            <person name="Melayah D."/>
            <person name="Montanini B."/>
            <person name="Muratet M."/>
            <person name="Nehls U."/>
            <person name="Niculita-Hirzel H."/>
            <person name="Oudot-Le Secq M.P."/>
            <person name="Peter M."/>
            <person name="Quesneville H."/>
            <person name="Rajashekar B."/>
            <person name="Reich M."/>
            <person name="Rouhier N."/>
            <person name="Schmutz J."/>
            <person name="Yin T."/>
            <person name="Chalot M."/>
            <person name="Henrissat B."/>
            <person name="Kuees U."/>
            <person name="Lucas S."/>
            <person name="Van de Peer Y."/>
            <person name="Podila G.K."/>
            <person name="Polle A."/>
            <person name="Pukkila P.J."/>
            <person name="Richardson P.M."/>
            <person name="Rouze P."/>
            <person name="Sanders I.R."/>
            <person name="Stajich J.E."/>
            <person name="Tunlid A."/>
            <person name="Tuskan G."/>
            <person name="Grigoriev I.V."/>
        </authorList>
    </citation>
    <scope>NUCLEOTIDE SEQUENCE [LARGE SCALE GENOMIC DNA]</scope>
    <source>
        <strain evidence="2">S238N-H82 / ATCC MYA-4686</strain>
    </source>
</reference>
<dbReference type="RefSeq" id="XP_001878402.1">
    <property type="nucleotide sequence ID" value="XM_001878367.1"/>
</dbReference>
<evidence type="ECO:0000313" key="2">
    <source>
        <dbReference type="Proteomes" id="UP000001194"/>
    </source>
</evidence>
<dbReference type="AlphaFoldDB" id="B0D2I4"/>
<dbReference type="Proteomes" id="UP000001194">
    <property type="component" value="Unassembled WGS sequence"/>
</dbReference>
<dbReference type="KEGG" id="lbc:LACBIDRAFT_324624"/>
<dbReference type="OrthoDB" id="3080243at2759"/>